<dbReference type="Gene3D" id="1.10.720.30">
    <property type="entry name" value="SAP domain"/>
    <property type="match status" value="1"/>
</dbReference>
<dbReference type="RefSeq" id="XP_008875997.1">
    <property type="nucleotide sequence ID" value="XM_008877775.1"/>
</dbReference>
<feature type="compositionally biased region" description="Low complexity" evidence="1">
    <location>
        <begin position="55"/>
        <end position="64"/>
    </location>
</feature>
<gene>
    <name evidence="3" type="ORF">H310_11196</name>
</gene>
<dbReference type="GeneID" id="20088246"/>
<dbReference type="STRING" id="157072.A0A024TNU6"/>
<protein>
    <recommendedName>
        <fullName evidence="2">SAP domain-containing protein</fullName>
    </recommendedName>
</protein>
<organism evidence="3">
    <name type="scientific">Aphanomyces invadans</name>
    <dbReference type="NCBI Taxonomy" id="157072"/>
    <lineage>
        <taxon>Eukaryota</taxon>
        <taxon>Sar</taxon>
        <taxon>Stramenopiles</taxon>
        <taxon>Oomycota</taxon>
        <taxon>Saprolegniomycetes</taxon>
        <taxon>Saprolegniales</taxon>
        <taxon>Verrucalvaceae</taxon>
        <taxon>Aphanomyces</taxon>
    </lineage>
</organism>
<accession>A0A024TNU6</accession>
<name>A0A024TNU6_9STRA</name>
<dbReference type="InterPro" id="IPR003034">
    <property type="entry name" value="SAP_dom"/>
</dbReference>
<feature type="region of interest" description="Disordered" evidence="1">
    <location>
        <begin position="322"/>
        <end position="356"/>
    </location>
</feature>
<dbReference type="SUPFAM" id="SSF68906">
    <property type="entry name" value="SAP domain"/>
    <property type="match status" value="1"/>
</dbReference>
<dbReference type="PANTHER" id="PTHR47031:SF3">
    <property type="entry name" value="SAP DOMAIN-CONTAINING PROTEIN"/>
    <property type="match status" value="1"/>
</dbReference>
<sequence>MNMGLTEAEVKKMTVKQLQDALAKYALDKKGVKADLQARLIEHLQTSASNDVDAGSESGANESSGPKESHSSVEGASNDDSSASEASLKQLAQSPRKSDTPAPTTSTDTVSADSSAPDGQSKSPDGGKRSQDSPSAVGPTKKQKTTPLDAIPDSMIAPTPTIRIDNFIRPFTLNAVKAFVQEEAAFVENGFWMDAIKTHCYVTYATTDAAIAARGRIYGTTWPELSGRRLTVEFSAETAMDIAVKQTTAATSATRRGSNRPSHELPKQQSNKATTDEALTKPPVAAQDLFCKTKAEPALFYLPVDDDLVARRRANLEKKKLGLLPLRRRSGRHRRGGRNNRRGNTRGSNRAAAAQA</sequence>
<reference evidence="3" key="1">
    <citation type="submission" date="2013-12" db="EMBL/GenBank/DDBJ databases">
        <title>The Genome Sequence of Aphanomyces invadans NJM9701.</title>
        <authorList>
            <consortium name="The Broad Institute Genomics Platform"/>
            <person name="Russ C."/>
            <person name="Tyler B."/>
            <person name="van West P."/>
            <person name="Dieguez-Uribeondo J."/>
            <person name="Young S.K."/>
            <person name="Zeng Q."/>
            <person name="Gargeya S."/>
            <person name="Fitzgerald M."/>
            <person name="Abouelleil A."/>
            <person name="Alvarado L."/>
            <person name="Chapman S.B."/>
            <person name="Gainer-Dewar J."/>
            <person name="Goldberg J."/>
            <person name="Griggs A."/>
            <person name="Gujja S."/>
            <person name="Hansen M."/>
            <person name="Howarth C."/>
            <person name="Imamovic A."/>
            <person name="Ireland A."/>
            <person name="Larimer J."/>
            <person name="McCowan C."/>
            <person name="Murphy C."/>
            <person name="Pearson M."/>
            <person name="Poon T.W."/>
            <person name="Priest M."/>
            <person name="Roberts A."/>
            <person name="Saif S."/>
            <person name="Shea T."/>
            <person name="Sykes S."/>
            <person name="Wortman J."/>
            <person name="Nusbaum C."/>
            <person name="Birren B."/>
        </authorList>
    </citation>
    <scope>NUCLEOTIDE SEQUENCE [LARGE SCALE GENOMIC DNA]</scope>
    <source>
        <strain evidence="3">NJM9701</strain>
    </source>
</reference>
<proteinExistence type="predicted"/>
<dbReference type="Pfam" id="PF16294">
    <property type="entry name" value="RSB_motif"/>
    <property type="match status" value="1"/>
</dbReference>
<dbReference type="SMART" id="SM00513">
    <property type="entry name" value="SAP"/>
    <property type="match status" value="1"/>
</dbReference>
<dbReference type="PANTHER" id="PTHR47031">
    <property type="entry name" value="SAP DNA-BINDING DOMAIN-CONTAINING PROTEIN"/>
    <property type="match status" value="1"/>
</dbReference>
<dbReference type="OrthoDB" id="5348404at2759"/>
<dbReference type="InterPro" id="IPR032552">
    <property type="entry name" value="RSB_motif"/>
</dbReference>
<evidence type="ECO:0000259" key="2">
    <source>
        <dbReference type="PROSITE" id="PS50800"/>
    </source>
</evidence>
<dbReference type="PROSITE" id="PS50800">
    <property type="entry name" value="SAP"/>
    <property type="match status" value="1"/>
</dbReference>
<feature type="compositionally biased region" description="Low complexity" evidence="1">
    <location>
        <begin position="100"/>
        <end position="118"/>
    </location>
</feature>
<dbReference type="InterPro" id="IPR036361">
    <property type="entry name" value="SAP_dom_sf"/>
</dbReference>
<evidence type="ECO:0000256" key="1">
    <source>
        <dbReference type="SAM" id="MobiDB-lite"/>
    </source>
</evidence>
<dbReference type="VEuPathDB" id="FungiDB:H310_11196"/>
<dbReference type="eggNOG" id="KOG2416">
    <property type="taxonomic scope" value="Eukaryota"/>
</dbReference>
<dbReference type="EMBL" id="KI913981">
    <property type="protein sequence ID" value="ETV95296.1"/>
    <property type="molecule type" value="Genomic_DNA"/>
</dbReference>
<dbReference type="Pfam" id="PF02037">
    <property type="entry name" value="SAP"/>
    <property type="match status" value="1"/>
</dbReference>
<feature type="region of interest" description="Disordered" evidence="1">
    <location>
        <begin position="45"/>
        <end position="156"/>
    </location>
</feature>
<feature type="compositionally biased region" description="Low complexity" evidence="1">
    <location>
        <begin position="76"/>
        <end position="87"/>
    </location>
</feature>
<dbReference type="CDD" id="cd12432">
    <property type="entry name" value="RRM_ACINU"/>
    <property type="match status" value="1"/>
</dbReference>
<feature type="compositionally biased region" description="Low complexity" evidence="1">
    <location>
        <begin position="345"/>
        <end position="356"/>
    </location>
</feature>
<feature type="compositionally biased region" description="Basic residues" evidence="1">
    <location>
        <begin position="326"/>
        <end position="344"/>
    </location>
</feature>
<dbReference type="InterPro" id="IPR034257">
    <property type="entry name" value="Acinus_RRM"/>
</dbReference>
<feature type="domain" description="SAP" evidence="2">
    <location>
        <begin position="10"/>
        <end position="44"/>
    </location>
</feature>
<dbReference type="AlphaFoldDB" id="A0A024TNU6"/>
<evidence type="ECO:0000313" key="3">
    <source>
        <dbReference type="EMBL" id="ETV95296.1"/>
    </source>
</evidence>
<feature type="region of interest" description="Disordered" evidence="1">
    <location>
        <begin position="247"/>
        <end position="279"/>
    </location>
</feature>